<dbReference type="EMBL" id="JAVLSF010000440">
    <property type="protein sequence ID" value="MDR9778074.1"/>
    <property type="molecule type" value="Genomic_DNA"/>
</dbReference>
<evidence type="ECO:0000313" key="4">
    <source>
        <dbReference type="Proteomes" id="UP001268610"/>
    </source>
</evidence>
<keyword evidence="1" id="KW-0812">Transmembrane</keyword>
<proteinExistence type="predicted"/>
<dbReference type="Pfam" id="PF14814">
    <property type="entry name" value="UB2H"/>
    <property type="match status" value="1"/>
</dbReference>
<gene>
    <name evidence="3" type="ORF">RJJ65_36680</name>
</gene>
<protein>
    <submittedName>
        <fullName evidence="3">Penicillin-binding protein 1B</fullName>
    </submittedName>
</protein>
<feature type="domain" description="Bifunctional transglycosylase second" evidence="2">
    <location>
        <begin position="59"/>
        <end position="125"/>
    </location>
</feature>
<name>A0AAJ2H349_9HYPH</name>
<evidence type="ECO:0000313" key="3">
    <source>
        <dbReference type="EMBL" id="MDR9778074.1"/>
    </source>
</evidence>
<feature type="non-terminal residue" evidence="3">
    <location>
        <position position="127"/>
    </location>
</feature>
<evidence type="ECO:0000259" key="2">
    <source>
        <dbReference type="Pfam" id="PF14814"/>
    </source>
</evidence>
<keyword evidence="1" id="KW-0472">Membrane</keyword>
<dbReference type="AlphaFoldDB" id="A0AAJ2H349"/>
<comment type="caution">
    <text evidence="3">The sequence shown here is derived from an EMBL/GenBank/DDBJ whole genome shotgun (WGS) entry which is preliminary data.</text>
</comment>
<dbReference type="Gene3D" id="3.30.2060.10">
    <property type="entry name" value="Penicillin-binding protein 1b domain"/>
    <property type="match status" value="1"/>
</dbReference>
<accession>A0AAJ2H349</accession>
<dbReference type="InterPro" id="IPR028166">
    <property type="entry name" value="UB2H"/>
</dbReference>
<reference evidence="3" key="1">
    <citation type="submission" date="2023-04" db="EMBL/GenBank/DDBJ databases">
        <title>Genomic characterization of faba bean (Vicia faba) microsymbionts in Mexican soils.</title>
        <authorList>
            <person name="Rivera Orduna F.N."/>
            <person name="Guevara-Luna J."/>
            <person name="Yan J."/>
            <person name="Arroyo-Herrera I."/>
            <person name="Li Y."/>
            <person name="Vasquez-Murrieta M.S."/>
            <person name="Wang E.T."/>
        </authorList>
    </citation>
    <scope>NUCLEOTIDE SEQUENCE</scope>
    <source>
        <strain evidence="3">CH26</strain>
    </source>
</reference>
<sequence>MKFSRGFAFISLAIVLLLLAAFVGLGIYTIRLDNVVRDKFEGKRWEIPAKVFARPLEVFNGAHITKPNLSQELKLLNYKKTDVYESPGTYVDKGNKVYIHTRGFDFGDSSEPEQVLEITLGQSQILD</sequence>
<dbReference type="Proteomes" id="UP001268610">
    <property type="component" value="Unassembled WGS sequence"/>
</dbReference>
<evidence type="ECO:0000256" key="1">
    <source>
        <dbReference type="SAM" id="Phobius"/>
    </source>
</evidence>
<keyword evidence="1" id="KW-1133">Transmembrane helix</keyword>
<organism evidence="3 4">
    <name type="scientific">Rhizobium hidalgonense</name>
    <dbReference type="NCBI Taxonomy" id="1538159"/>
    <lineage>
        <taxon>Bacteria</taxon>
        <taxon>Pseudomonadati</taxon>
        <taxon>Pseudomonadota</taxon>
        <taxon>Alphaproteobacteria</taxon>
        <taxon>Hyphomicrobiales</taxon>
        <taxon>Rhizobiaceae</taxon>
        <taxon>Rhizobium/Agrobacterium group</taxon>
        <taxon>Rhizobium</taxon>
    </lineage>
</organism>
<feature type="transmembrane region" description="Helical" evidence="1">
    <location>
        <begin position="6"/>
        <end position="30"/>
    </location>
</feature>